<reference evidence="6 7" key="2">
    <citation type="submission" date="2024-10" db="EMBL/GenBank/DDBJ databases">
        <authorList>
            <person name="Ryan C."/>
        </authorList>
    </citation>
    <scope>NUCLEOTIDE SEQUENCE [LARGE SCALE GENOMIC DNA]</scope>
</reference>
<evidence type="ECO:0000313" key="7">
    <source>
        <dbReference type="Proteomes" id="UP001497457"/>
    </source>
</evidence>
<gene>
    <name evidence="6" type="ORF">URODEC1_LOCUS62299</name>
</gene>
<evidence type="ECO:0000313" key="6">
    <source>
        <dbReference type="EMBL" id="CAL4995333.1"/>
    </source>
</evidence>
<accession>A0ABC9B5X7</accession>
<protein>
    <submittedName>
        <fullName evidence="6">Uncharacterized protein</fullName>
    </submittedName>
</protein>
<evidence type="ECO:0000256" key="1">
    <source>
        <dbReference type="ARBA" id="ARBA00004167"/>
    </source>
</evidence>
<proteinExistence type="inferred from homology"/>
<dbReference type="AlphaFoldDB" id="A0ABC9B5X7"/>
<evidence type="ECO:0000256" key="3">
    <source>
        <dbReference type="ARBA" id="ARBA00022989"/>
    </source>
</evidence>
<keyword evidence="7" id="KW-1185">Reference proteome</keyword>
<evidence type="ECO:0000256" key="4">
    <source>
        <dbReference type="ARBA" id="ARBA00023136"/>
    </source>
</evidence>
<organism evidence="6 7">
    <name type="scientific">Urochloa decumbens</name>
    <dbReference type="NCBI Taxonomy" id="240449"/>
    <lineage>
        <taxon>Eukaryota</taxon>
        <taxon>Viridiplantae</taxon>
        <taxon>Streptophyta</taxon>
        <taxon>Embryophyta</taxon>
        <taxon>Tracheophyta</taxon>
        <taxon>Spermatophyta</taxon>
        <taxon>Magnoliopsida</taxon>
        <taxon>Liliopsida</taxon>
        <taxon>Poales</taxon>
        <taxon>Poaceae</taxon>
        <taxon>PACMAD clade</taxon>
        <taxon>Panicoideae</taxon>
        <taxon>Panicodae</taxon>
        <taxon>Paniceae</taxon>
        <taxon>Melinidinae</taxon>
        <taxon>Urochloa</taxon>
    </lineage>
</organism>
<dbReference type="EMBL" id="OZ075134">
    <property type="protein sequence ID" value="CAL4995333.1"/>
    <property type="molecule type" value="Genomic_DNA"/>
</dbReference>
<dbReference type="PANTHER" id="PTHR31509">
    <property type="entry name" value="BPS1-LIKE PROTEIN"/>
    <property type="match status" value="1"/>
</dbReference>
<comment type="similarity">
    <text evidence="5">Belongs to the ROH1 family.</text>
</comment>
<evidence type="ECO:0000256" key="5">
    <source>
        <dbReference type="ARBA" id="ARBA00035114"/>
    </source>
</evidence>
<reference evidence="7" key="1">
    <citation type="submission" date="2024-06" db="EMBL/GenBank/DDBJ databases">
        <authorList>
            <person name="Ryan C."/>
        </authorList>
    </citation>
    <scope>NUCLEOTIDE SEQUENCE [LARGE SCALE GENOMIC DNA]</scope>
</reference>
<dbReference type="GO" id="GO:0016020">
    <property type="term" value="C:membrane"/>
    <property type="evidence" value="ECO:0007669"/>
    <property type="project" value="UniProtKB-SubCell"/>
</dbReference>
<dbReference type="Proteomes" id="UP001497457">
    <property type="component" value="Chromosome 24b"/>
</dbReference>
<keyword evidence="2" id="KW-0812">Transmembrane</keyword>
<keyword evidence="4" id="KW-0472">Membrane</keyword>
<dbReference type="InterPro" id="IPR008511">
    <property type="entry name" value="ROH1-like"/>
</dbReference>
<comment type="subcellular location">
    <subcellularLocation>
        <location evidence="1">Membrane</location>
        <topology evidence="1">Single-pass membrane protein</topology>
    </subcellularLocation>
</comment>
<dbReference type="Pfam" id="PF05633">
    <property type="entry name" value="ROH1-like"/>
    <property type="match status" value="1"/>
</dbReference>
<sequence length="432" mass="45291">MPATDLQGSSTPSHSYSSSFTSFGRSLLSLRRDTPASASAAAAAAAAMPAPGADPELEEFQAHVAAHLADLSAAGGGEEGEEFLSIAWIRRLLEAFILCQEEFHVLVAEARRRGGGAAALPAPAEKLLAEFGERAVKALDVCNAARDGVDQARRWERLAGIAASVLLAPPEGEIHEGQLRRARKALSDLSALLVDDAAAAAGPAGGGVASFLASHRNRSFGRARASPSRVASLASSSSSTHFRSLSWSVSRNWSAARQLQAIGAGLAAPRGSEAMGLAAPAYAMGCLLHLAAWALVAAVPCPDRGGALQQGSHLPSAPPRAAFPWASPLLALQERLAEEGKRKDRRNSCGLLREIHVLEKSAQRLAEVIDAAPVPLTGEREAEVREAAAELAAACAAMKDGLDTLERQVREVFHRIVRSRMEGLDSPMLNAD</sequence>
<keyword evidence="3" id="KW-1133">Transmembrane helix</keyword>
<evidence type="ECO:0000256" key="2">
    <source>
        <dbReference type="ARBA" id="ARBA00022692"/>
    </source>
</evidence>
<name>A0ABC9B5X7_9POAL</name>